<evidence type="ECO:0000259" key="1">
    <source>
        <dbReference type="Pfam" id="PF12728"/>
    </source>
</evidence>
<keyword evidence="3" id="KW-1185">Reference proteome</keyword>
<organism evidence="2 3">
    <name type="scientific">Nocardioides agri</name>
    <dbReference type="NCBI Taxonomy" id="2682843"/>
    <lineage>
        <taxon>Bacteria</taxon>
        <taxon>Bacillati</taxon>
        <taxon>Actinomycetota</taxon>
        <taxon>Actinomycetes</taxon>
        <taxon>Propionibacteriales</taxon>
        <taxon>Nocardioidaceae</taxon>
        <taxon>Nocardioides</taxon>
    </lineage>
</organism>
<dbReference type="InterPro" id="IPR041657">
    <property type="entry name" value="HTH_17"/>
</dbReference>
<feature type="domain" description="Helix-turn-helix" evidence="1">
    <location>
        <begin position="14"/>
        <end position="52"/>
    </location>
</feature>
<proteinExistence type="predicted"/>
<protein>
    <submittedName>
        <fullName evidence="2">Helix-turn-helix domain-containing protein</fullName>
    </submittedName>
</protein>
<name>A0A6L6XWC7_9ACTN</name>
<gene>
    <name evidence="2" type="ORF">GON03_19430</name>
</gene>
<accession>A0A6L6XWC7</accession>
<dbReference type="EMBL" id="WSEK01000005">
    <property type="protein sequence ID" value="MVQ51358.1"/>
    <property type="molecule type" value="Genomic_DNA"/>
</dbReference>
<reference evidence="2 3" key="1">
    <citation type="submission" date="2019-12" db="EMBL/GenBank/DDBJ databases">
        <authorList>
            <person name="Huq M.A."/>
        </authorList>
    </citation>
    <scope>NUCLEOTIDE SEQUENCE [LARGE SCALE GENOMIC DNA]</scope>
    <source>
        <strain evidence="2 3">MAH-18</strain>
    </source>
</reference>
<dbReference type="Pfam" id="PF12728">
    <property type="entry name" value="HTH_17"/>
    <property type="match status" value="1"/>
</dbReference>
<comment type="caution">
    <text evidence="2">The sequence shown here is derived from an EMBL/GenBank/DDBJ whole genome shotgun (WGS) entry which is preliminary data.</text>
</comment>
<evidence type="ECO:0000313" key="2">
    <source>
        <dbReference type="EMBL" id="MVQ51358.1"/>
    </source>
</evidence>
<evidence type="ECO:0000313" key="3">
    <source>
        <dbReference type="Proteomes" id="UP000473525"/>
    </source>
</evidence>
<dbReference type="SUPFAM" id="SSF46955">
    <property type="entry name" value="Putative DNA-binding domain"/>
    <property type="match status" value="1"/>
</dbReference>
<sequence length="62" mass="7093">MADLAGDKGGSTPVPEGTWRYWRTKGIGPPSVRIGRRVFYRAIDVERWLEDQFADAERDRPS</sequence>
<dbReference type="AlphaFoldDB" id="A0A6L6XWC7"/>
<dbReference type="Proteomes" id="UP000473525">
    <property type="component" value="Unassembled WGS sequence"/>
</dbReference>
<dbReference type="InterPro" id="IPR009061">
    <property type="entry name" value="DNA-bd_dom_put_sf"/>
</dbReference>